<evidence type="ECO:0000256" key="4">
    <source>
        <dbReference type="SAM" id="Phobius"/>
    </source>
</evidence>
<evidence type="ECO:0000256" key="2">
    <source>
        <dbReference type="ARBA" id="ARBA00022964"/>
    </source>
</evidence>
<dbReference type="RefSeq" id="WP_103153973.1">
    <property type="nucleotide sequence ID" value="NZ_CP026108.1"/>
</dbReference>
<keyword evidence="4" id="KW-0472">Membrane</keyword>
<proteinExistence type="inferred from homology"/>
<reference evidence="6 7" key="1">
    <citation type="submission" date="2018-01" db="EMBL/GenBank/DDBJ databases">
        <title>Species boundaries and ecological features among Paraburkholderia terrae DSMZ17804T, P. hospita DSMZ17164T and P. caribensis DSMZ13236T.</title>
        <authorList>
            <person name="Pratama A.A."/>
        </authorList>
    </citation>
    <scope>NUCLEOTIDE SEQUENCE [LARGE SCALE GENOMIC DNA]</scope>
    <source>
        <strain evidence="6 7">DSM 17164</strain>
    </source>
</reference>
<keyword evidence="3" id="KW-0560">Oxidoreductase</keyword>
<dbReference type="SUPFAM" id="SSF51197">
    <property type="entry name" value="Clavaminate synthase-like"/>
    <property type="match status" value="1"/>
</dbReference>
<organism evidence="6 7">
    <name type="scientific">Paraburkholderia hospita</name>
    <dbReference type="NCBI Taxonomy" id="169430"/>
    <lineage>
        <taxon>Bacteria</taxon>
        <taxon>Pseudomonadati</taxon>
        <taxon>Pseudomonadota</taxon>
        <taxon>Betaproteobacteria</taxon>
        <taxon>Burkholderiales</taxon>
        <taxon>Burkholderiaceae</taxon>
        <taxon>Paraburkholderia</taxon>
    </lineage>
</organism>
<dbReference type="KEGG" id="phs:C2L64_45750"/>
<dbReference type="PANTHER" id="PTHR46332:SF5">
    <property type="entry name" value="ASPARTATE BETA-HYDROXYLASE DOMAIN CONTAINING 2"/>
    <property type="match status" value="1"/>
</dbReference>
<dbReference type="GeneID" id="55535596"/>
<dbReference type="Proteomes" id="UP000236649">
    <property type="component" value="Chromosome 4"/>
</dbReference>
<dbReference type="InterPro" id="IPR007803">
    <property type="entry name" value="Asp/Arg/Pro-Hydrxlase"/>
</dbReference>
<dbReference type="GO" id="GO:0051213">
    <property type="term" value="F:dioxygenase activity"/>
    <property type="evidence" value="ECO:0007669"/>
    <property type="project" value="UniProtKB-KW"/>
</dbReference>
<comment type="similarity">
    <text evidence="1">Belongs to the aspartyl/asparaginyl beta-hydroxylase family.</text>
</comment>
<keyword evidence="2" id="KW-0223">Dioxygenase</keyword>
<accession>A0AAN1JKQ9</accession>
<feature type="domain" description="Aspartyl/asparaginy/proline hydroxylase" evidence="5">
    <location>
        <begin position="69"/>
        <end position="222"/>
    </location>
</feature>
<name>A0AAN1JKQ9_9BURK</name>
<keyword evidence="4" id="KW-1133">Transmembrane helix</keyword>
<protein>
    <submittedName>
        <fullName evidence="6">Lipid A hydroxylase LpxO</fullName>
    </submittedName>
</protein>
<dbReference type="Pfam" id="PF05118">
    <property type="entry name" value="Asp_Arg_Hydrox"/>
    <property type="match status" value="1"/>
</dbReference>
<feature type="transmembrane region" description="Helical" evidence="4">
    <location>
        <begin position="281"/>
        <end position="299"/>
    </location>
</feature>
<evidence type="ECO:0000256" key="3">
    <source>
        <dbReference type="ARBA" id="ARBA00023002"/>
    </source>
</evidence>
<keyword evidence="4" id="KW-0812">Transmembrane</keyword>
<evidence type="ECO:0000256" key="1">
    <source>
        <dbReference type="ARBA" id="ARBA00007730"/>
    </source>
</evidence>
<evidence type="ECO:0000259" key="5">
    <source>
        <dbReference type="Pfam" id="PF05118"/>
    </source>
</evidence>
<dbReference type="Gene3D" id="2.60.120.330">
    <property type="entry name" value="B-lactam Antibiotic, Isopenicillin N Synthase, Chain"/>
    <property type="match status" value="1"/>
</dbReference>
<sequence>MRWVVLIWFIGSVIYVFRRGTVRFNFWRQLSDHSTFMAPINIWCYLFSPLKATAFFDAASFPELAPLRENWEVIRQEALAVDATGKIAAGANLNDIGFNSFFKTGWRRFYLKWYDAPHPSARELCPVTTRLLESIPAIKAAMFAQLPPGAHLVRHRDPYAGSIRYHLGLATPEDPSCFIEVDGKQYYWRDGEEVLFDETFIHYAKNDTDKARIVLFCDIERPMYFVWATAINRLIARILLRAAASPNEAGDRTGFLNRNFKYVYAIRKIGKQLKAWHRPTYYIVKWLLFGGILVGVFSLL</sequence>
<evidence type="ECO:0000313" key="6">
    <source>
        <dbReference type="EMBL" id="AUT75661.1"/>
    </source>
</evidence>
<evidence type="ECO:0000313" key="7">
    <source>
        <dbReference type="Proteomes" id="UP000236649"/>
    </source>
</evidence>
<dbReference type="InterPro" id="IPR027443">
    <property type="entry name" value="IPNS-like_sf"/>
</dbReference>
<dbReference type="EMBL" id="CP026108">
    <property type="protein sequence ID" value="AUT75661.1"/>
    <property type="molecule type" value="Genomic_DNA"/>
</dbReference>
<dbReference type="AlphaFoldDB" id="A0AAN1JKQ9"/>
<gene>
    <name evidence="6" type="ORF">C2L64_45750</name>
</gene>
<dbReference type="PANTHER" id="PTHR46332">
    <property type="entry name" value="ASPARTATE BETA-HYDROXYLASE DOMAIN-CONTAINING PROTEIN 2"/>
    <property type="match status" value="1"/>
</dbReference>
<dbReference type="InterPro" id="IPR051821">
    <property type="entry name" value="Asp/Asn_beta-hydroxylase"/>
</dbReference>